<evidence type="ECO:0000313" key="2">
    <source>
        <dbReference type="Proteomes" id="UP000037035"/>
    </source>
</evidence>
<dbReference type="AlphaFoldDB" id="A0A0L6UYR1"/>
<protein>
    <recommendedName>
        <fullName evidence="3">DUF4219 domain-containing protein</fullName>
    </recommendedName>
</protein>
<dbReference type="EMBL" id="LAVV01008244">
    <property type="protein sequence ID" value="KNZ53352.1"/>
    <property type="molecule type" value="Genomic_DNA"/>
</dbReference>
<name>A0A0L6UYR1_9BASI</name>
<reference evidence="1 2" key="1">
    <citation type="submission" date="2015-08" db="EMBL/GenBank/DDBJ databases">
        <title>Next Generation Sequencing and Analysis of the Genome of Puccinia sorghi L Schw, the Causal Agent of Maize Common Rust.</title>
        <authorList>
            <person name="Rochi L."/>
            <person name="Burguener G."/>
            <person name="Darino M."/>
            <person name="Turjanski A."/>
            <person name="Kreff E."/>
            <person name="Dieguez M.J."/>
            <person name="Sacco F."/>
        </authorList>
    </citation>
    <scope>NUCLEOTIDE SEQUENCE [LARGE SCALE GENOMIC DNA]</scope>
    <source>
        <strain evidence="1 2">RO10H11247</strain>
    </source>
</reference>
<proteinExistence type="predicted"/>
<keyword evidence="2" id="KW-1185">Reference proteome</keyword>
<sequence>MADNKGATSKANIPKLDDTNFLHWLILMKAHLRHKGLLKYVTEVPAVLVGAADETVNKRHAETVDIFMNYMTLIVTGCVSECV</sequence>
<evidence type="ECO:0000313" key="1">
    <source>
        <dbReference type="EMBL" id="KNZ53352.1"/>
    </source>
</evidence>
<gene>
    <name evidence="1" type="ORF">VP01_3268g2</name>
</gene>
<organism evidence="1 2">
    <name type="scientific">Puccinia sorghi</name>
    <dbReference type="NCBI Taxonomy" id="27349"/>
    <lineage>
        <taxon>Eukaryota</taxon>
        <taxon>Fungi</taxon>
        <taxon>Dikarya</taxon>
        <taxon>Basidiomycota</taxon>
        <taxon>Pucciniomycotina</taxon>
        <taxon>Pucciniomycetes</taxon>
        <taxon>Pucciniales</taxon>
        <taxon>Pucciniaceae</taxon>
        <taxon>Puccinia</taxon>
    </lineage>
</organism>
<dbReference type="Proteomes" id="UP000037035">
    <property type="component" value="Unassembled WGS sequence"/>
</dbReference>
<evidence type="ECO:0008006" key="3">
    <source>
        <dbReference type="Google" id="ProtNLM"/>
    </source>
</evidence>
<accession>A0A0L6UYR1</accession>
<dbReference type="OrthoDB" id="2513953at2759"/>
<comment type="caution">
    <text evidence="1">The sequence shown here is derived from an EMBL/GenBank/DDBJ whole genome shotgun (WGS) entry which is preliminary data.</text>
</comment>
<dbReference type="VEuPathDB" id="FungiDB:VP01_3268g2"/>